<keyword evidence="2" id="KW-0963">Cytoplasm</keyword>
<dbReference type="PANTHER" id="PTHR12598">
    <property type="entry name" value="COPPER HOMEOSTASIS PROTEIN CUTC"/>
    <property type="match status" value="1"/>
</dbReference>
<dbReference type="Gene3D" id="3.20.20.380">
    <property type="entry name" value="Copper homeostasis (CutC) domain"/>
    <property type="match status" value="1"/>
</dbReference>
<gene>
    <name evidence="2" type="primary">cutC</name>
    <name evidence="3" type="ORF">G3T36_12865</name>
</gene>
<comment type="caution">
    <text evidence="2">Once thought to be involved in copper homeostasis, experiments in E.coli have shown this is not the case.</text>
</comment>
<keyword evidence="4" id="KW-1185">Reference proteome</keyword>
<name>A0A6L9XZX5_9MICO</name>
<dbReference type="RefSeq" id="WP_163290137.1">
    <property type="nucleotide sequence ID" value="NZ_JAAGWY010000002.1"/>
</dbReference>
<dbReference type="PANTHER" id="PTHR12598:SF0">
    <property type="entry name" value="COPPER HOMEOSTASIS PROTEIN CUTC HOMOLOG"/>
    <property type="match status" value="1"/>
</dbReference>
<evidence type="ECO:0000313" key="3">
    <source>
        <dbReference type="EMBL" id="NEN06757.1"/>
    </source>
</evidence>
<comment type="caution">
    <text evidence="3">The sequence shown here is derived from an EMBL/GenBank/DDBJ whole genome shotgun (WGS) entry which is preliminary data.</text>
</comment>
<comment type="subcellular location">
    <subcellularLocation>
        <location evidence="2">Cytoplasm</location>
    </subcellularLocation>
</comment>
<evidence type="ECO:0000256" key="1">
    <source>
        <dbReference type="ARBA" id="ARBA00007768"/>
    </source>
</evidence>
<dbReference type="HAMAP" id="MF_00795">
    <property type="entry name" value="CutC"/>
    <property type="match status" value="1"/>
</dbReference>
<dbReference type="Proteomes" id="UP000474967">
    <property type="component" value="Unassembled WGS sequence"/>
</dbReference>
<dbReference type="GO" id="GO:0005737">
    <property type="term" value="C:cytoplasm"/>
    <property type="evidence" value="ECO:0007669"/>
    <property type="project" value="UniProtKB-SubCell"/>
</dbReference>
<dbReference type="GO" id="GO:0005507">
    <property type="term" value="F:copper ion binding"/>
    <property type="evidence" value="ECO:0007669"/>
    <property type="project" value="TreeGrafter"/>
</dbReference>
<dbReference type="SUPFAM" id="SSF110395">
    <property type="entry name" value="CutC-like"/>
    <property type="match status" value="1"/>
</dbReference>
<comment type="similarity">
    <text evidence="1 2">Belongs to the CutC family.</text>
</comment>
<evidence type="ECO:0000313" key="4">
    <source>
        <dbReference type="Proteomes" id="UP000474967"/>
    </source>
</evidence>
<dbReference type="InterPro" id="IPR036822">
    <property type="entry name" value="CutC-like_dom_sf"/>
</dbReference>
<evidence type="ECO:0000256" key="2">
    <source>
        <dbReference type="HAMAP-Rule" id="MF_00795"/>
    </source>
</evidence>
<proteinExistence type="inferred from homology"/>
<dbReference type="InterPro" id="IPR005627">
    <property type="entry name" value="CutC-like"/>
</dbReference>
<reference evidence="3 4" key="1">
    <citation type="journal article" date="2014" name="J. Microbiol.">
        <title>Diaminobutyricibacter tongyongensis gen. nov., sp. nov. and Homoserinibacter gongjuensis gen. nov., sp. nov. belong to the family Microbacteriaceae.</title>
        <authorList>
            <person name="Kim S.J."/>
            <person name="Ahn J.H."/>
            <person name="Weon H.Y."/>
            <person name="Hamada M."/>
            <person name="Suzuki K."/>
            <person name="Kwon S.W."/>
        </authorList>
    </citation>
    <scope>NUCLEOTIDE SEQUENCE [LARGE SCALE GENOMIC DNA]</scope>
    <source>
        <strain evidence="3 4">NBRC 108724</strain>
    </source>
</reference>
<organism evidence="3 4">
    <name type="scientific">Leifsonia tongyongensis</name>
    <dbReference type="NCBI Taxonomy" id="1268043"/>
    <lineage>
        <taxon>Bacteria</taxon>
        <taxon>Bacillati</taxon>
        <taxon>Actinomycetota</taxon>
        <taxon>Actinomycetes</taxon>
        <taxon>Micrococcales</taxon>
        <taxon>Microbacteriaceae</taxon>
        <taxon>Leifsonia</taxon>
    </lineage>
</organism>
<dbReference type="Pfam" id="PF03932">
    <property type="entry name" value="CutC"/>
    <property type="match status" value="1"/>
</dbReference>
<dbReference type="EMBL" id="JAAGWY010000002">
    <property type="protein sequence ID" value="NEN06757.1"/>
    <property type="molecule type" value="Genomic_DNA"/>
</dbReference>
<protein>
    <recommendedName>
        <fullName evidence="2">PF03932 family protein CutC</fullName>
    </recommendedName>
</protein>
<accession>A0A6L9XZX5</accession>
<dbReference type="AlphaFoldDB" id="A0A6L9XZX5"/>
<sequence>MGRRVAVEIAVQDPAGVRTALAAGADRIELCSALGVGGLTPSAGMIATAVAAARAAGRPGFVHVLVRPRAGGFVYDDDEIGLTVADVIAARQAGASGVVVGALNASGGVDRGAMEALVAVAGPLEVTFHRALDVVEDPLATVETLIDLGVTRILTSGAAPRSIEGTETLAALVERASGRIQIMAGGGVSVADIARLAAAGVDAVHLSARSTVTGPPSGPGGGDSTYDVTDADIAEAAVAAVRAL</sequence>